<dbReference type="Gene3D" id="3.20.20.100">
    <property type="entry name" value="NADP-dependent oxidoreductase domain"/>
    <property type="match status" value="1"/>
</dbReference>
<dbReference type="GO" id="GO:0016616">
    <property type="term" value="F:oxidoreductase activity, acting on the CH-OH group of donors, NAD or NADP as acceptor"/>
    <property type="evidence" value="ECO:0007669"/>
    <property type="project" value="UniProtKB-ARBA"/>
</dbReference>
<protein>
    <submittedName>
        <fullName evidence="8">Aldo/keto reductase</fullName>
    </submittedName>
</protein>
<name>A0A8A4ZI62_9MICO</name>
<keyword evidence="2" id="KW-0521">NADP</keyword>
<dbReference type="Proteomes" id="UP000663937">
    <property type="component" value="Chromosome"/>
</dbReference>
<dbReference type="PRINTS" id="PR00069">
    <property type="entry name" value="ALDKETRDTASE"/>
</dbReference>
<dbReference type="CDD" id="cd19071">
    <property type="entry name" value="AKR_AKR1-5-like"/>
    <property type="match status" value="1"/>
</dbReference>
<feature type="active site" description="Proton donor" evidence="4">
    <location>
        <position position="52"/>
    </location>
</feature>
<keyword evidence="9" id="KW-1185">Reference proteome</keyword>
<evidence type="ECO:0000256" key="2">
    <source>
        <dbReference type="ARBA" id="ARBA00022857"/>
    </source>
</evidence>
<accession>A0A8A4ZI62</accession>
<dbReference type="PANTHER" id="PTHR43827">
    <property type="entry name" value="2,5-DIKETO-D-GLUCONIC ACID REDUCTASE"/>
    <property type="match status" value="1"/>
</dbReference>
<dbReference type="InterPro" id="IPR018170">
    <property type="entry name" value="Aldo/ket_reductase_CS"/>
</dbReference>
<dbReference type="PANTHER" id="PTHR43827:SF3">
    <property type="entry name" value="NADP-DEPENDENT OXIDOREDUCTASE DOMAIN-CONTAINING PROTEIN"/>
    <property type="match status" value="1"/>
</dbReference>
<dbReference type="InterPro" id="IPR036812">
    <property type="entry name" value="NAD(P)_OxRdtase_dom_sf"/>
</dbReference>
<reference evidence="8" key="1">
    <citation type="submission" date="2021-03" db="EMBL/GenBank/DDBJ databases">
        <title>Pengzhenrongella sicca gen. nov., sp. nov., a new member of suborder Micrococcineae isolated from High-Arctic tundra soil.</title>
        <authorList>
            <person name="Peng F."/>
        </authorList>
    </citation>
    <scope>NUCLEOTIDE SEQUENCE</scope>
    <source>
        <strain evidence="8">LRZ-2</strain>
    </source>
</reference>
<comment type="similarity">
    <text evidence="1">Belongs to the aldo/keto reductase family.</text>
</comment>
<evidence type="ECO:0000313" key="8">
    <source>
        <dbReference type="EMBL" id="QTE30206.1"/>
    </source>
</evidence>
<feature type="site" description="Lowers pKa of active site Tyr" evidence="6">
    <location>
        <position position="77"/>
    </location>
</feature>
<dbReference type="SUPFAM" id="SSF51430">
    <property type="entry name" value="NAD(P)-linked oxidoreductase"/>
    <property type="match status" value="1"/>
</dbReference>
<dbReference type="InterPro" id="IPR020471">
    <property type="entry name" value="AKR"/>
</dbReference>
<dbReference type="Pfam" id="PF00248">
    <property type="entry name" value="Aldo_ket_red"/>
    <property type="match status" value="1"/>
</dbReference>
<feature type="binding site" evidence="5">
    <location>
        <position position="108"/>
    </location>
    <ligand>
        <name>substrate</name>
    </ligand>
</feature>
<dbReference type="PIRSF" id="PIRSF000097">
    <property type="entry name" value="AKR"/>
    <property type="match status" value="1"/>
</dbReference>
<dbReference type="AlphaFoldDB" id="A0A8A4ZI62"/>
<evidence type="ECO:0000256" key="6">
    <source>
        <dbReference type="PIRSR" id="PIRSR000097-3"/>
    </source>
</evidence>
<evidence type="ECO:0000256" key="4">
    <source>
        <dbReference type="PIRSR" id="PIRSR000097-1"/>
    </source>
</evidence>
<evidence type="ECO:0000256" key="3">
    <source>
        <dbReference type="ARBA" id="ARBA00023002"/>
    </source>
</evidence>
<evidence type="ECO:0000259" key="7">
    <source>
        <dbReference type="Pfam" id="PF00248"/>
    </source>
</evidence>
<dbReference type="RefSeq" id="WP_227424526.1">
    <property type="nucleotide sequence ID" value="NZ_CP071868.1"/>
</dbReference>
<gene>
    <name evidence="8" type="ORF">J4E96_04120</name>
</gene>
<dbReference type="InterPro" id="IPR023210">
    <property type="entry name" value="NADP_OxRdtase_dom"/>
</dbReference>
<proteinExistence type="inferred from homology"/>
<evidence type="ECO:0000313" key="9">
    <source>
        <dbReference type="Proteomes" id="UP000663937"/>
    </source>
</evidence>
<dbReference type="KEGG" id="psic:J4E96_04120"/>
<feature type="domain" description="NADP-dependent oxidoreductase" evidence="7">
    <location>
        <begin position="19"/>
        <end position="257"/>
    </location>
</feature>
<evidence type="ECO:0000256" key="5">
    <source>
        <dbReference type="PIRSR" id="PIRSR000097-2"/>
    </source>
</evidence>
<evidence type="ECO:0000256" key="1">
    <source>
        <dbReference type="ARBA" id="ARBA00007905"/>
    </source>
</evidence>
<organism evidence="8 9">
    <name type="scientific">Pengzhenrongella sicca</name>
    <dbReference type="NCBI Taxonomy" id="2819238"/>
    <lineage>
        <taxon>Bacteria</taxon>
        <taxon>Bacillati</taxon>
        <taxon>Actinomycetota</taxon>
        <taxon>Actinomycetes</taxon>
        <taxon>Micrococcales</taxon>
        <taxon>Pengzhenrongella</taxon>
    </lineage>
</organism>
<dbReference type="PROSITE" id="PS00798">
    <property type="entry name" value="ALDOKETO_REDUCTASE_1"/>
    <property type="match status" value="1"/>
</dbReference>
<dbReference type="FunFam" id="3.20.20.100:FF:000002">
    <property type="entry name" value="2,5-diketo-D-gluconic acid reductase A"/>
    <property type="match status" value="1"/>
</dbReference>
<keyword evidence="3" id="KW-0560">Oxidoreductase</keyword>
<sequence length="266" mass="27973">MIAAPVPALALRGGDIPLLGLGTWRAVGAEAEGAVSTALELGYRHLDTATAYGNEAEVGRALAASGVSRADVFVTSKLPPDRAGHERRTLERSLTALGTTYLDLWLVHWPPNGAATPATWARFIELRDEGLVRAIGVSNYSVAQLDELVAATGEAPAVNQIPWSPADFDAGLLGSHAARGVEIAGYSPLRRSDLTHPVLTDIAARHGVSPAQVVLRWHLESAVVVLPKSVHRERIAANLDVLSFALEAADVARIDALGVSTGGRLA</sequence>
<dbReference type="PROSITE" id="PS00063">
    <property type="entry name" value="ALDOKETO_REDUCTASE_3"/>
    <property type="match status" value="1"/>
</dbReference>
<dbReference type="EMBL" id="CP071868">
    <property type="protein sequence ID" value="QTE30206.1"/>
    <property type="molecule type" value="Genomic_DNA"/>
</dbReference>
<dbReference type="PROSITE" id="PS00062">
    <property type="entry name" value="ALDOKETO_REDUCTASE_2"/>
    <property type="match status" value="1"/>
</dbReference>